<comment type="caution">
    <text evidence="1">The sequence shown here is derived from an EMBL/GenBank/DDBJ whole genome shotgun (WGS) entry which is preliminary data.</text>
</comment>
<dbReference type="EMBL" id="PKTG01000043">
    <property type="protein sequence ID" value="PLX19014.1"/>
    <property type="molecule type" value="Genomic_DNA"/>
</dbReference>
<protein>
    <submittedName>
        <fullName evidence="1">Uncharacterized protein</fullName>
    </submittedName>
</protein>
<dbReference type="AlphaFoldDB" id="A0A2N5ZK73"/>
<reference evidence="1 2" key="1">
    <citation type="submission" date="2017-11" db="EMBL/GenBank/DDBJ databases">
        <title>Genome-resolved metagenomics identifies genetic mobility, metabolic interactions, and unexpected diversity in perchlorate-reducing communities.</title>
        <authorList>
            <person name="Barnum T.P."/>
            <person name="Figueroa I.A."/>
            <person name="Carlstrom C.I."/>
            <person name="Lucas L.N."/>
            <person name="Engelbrektson A.L."/>
            <person name="Coates J.D."/>
        </authorList>
    </citation>
    <scope>NUCLEOTIDE SEQUENCE [LARGE SCALE GENOMIC DNA]</scope>
    <source>
        <strain evidence="1">BM706</strain>
    </source>
</reference>
<evidence type="ECO:0000313" key="2">
    <source>
        <dbReference type="Proteomes" id="UP000234857"/>
    </source>
</evidence>
<organism evidence="1 2">
    <name type="scientific">Muiribacterium halophilum</name>
    <dbReference type="NCBI Taxonomy" id="2053465"/>
    <lineage>
        <taxon>Bacteria</taxon>
        <taxon>Candidatus Muiribacteriota</taxon>
        <taxon>Candidatus Muiribacteriia</taxon>
        <taxon>Candidatus Muiribacteriales</taxon>
        <taxon>Candidatus Muiribacteriaceae</taxon>
        <taxon>Candidatus Muiribacterium</taxon>
    </lineage>
</organism>
<sequence>MEFSGANINKGTAFSIALFNADNCFLSRASAMITAFVLSMFICESSSNIKGESSKFLENASSIYLFIFFPLYPIRNL</sequence>
<name>A0A2N5ZK73_MUIH1</name>
<accession>A0A2N5ZK73</accession>
<dbReference type="Proteomes" id="UP000234857">
    <property type="component" value="Unassembled WGS sequence"/>
</dbReference>
<proteinExistence type="predicted"/>
<gene>
    <name evidence="1" type="ORF">C0601_03115</name>
</gene>
<evidence type="ECO:0000313" key="1">
    <source>
        <dbReference type="EMBL" id="PLX19014.1"/>
    </source>
</evidence>